<dbReference type="SUPFAM" id="SSF57424">
    <property type="entry name" value="LDL receptor-like module"/>
    <property type="match status" value="1"/>
</dbReference>
<evidence type="ECO:0000256" key="4">
    <source>
        <dbReference type="ARBA" id="ARBA00022989"/>
    </source>
</evidence>
<evidence type="ECO:0000256" key="2">
    <source>
        <dbReference type="ARBA" id="ARBA00022692"/>
    </source>
</evidence>
<feature type="compositionally biased region" description="Basic residues" evidence="9">
    <location>
        <begin position="664"/>
        <end position="673"/>
    </location>
</feature>
<keyword evidence="2 10" id="KW-0812">Transmembrane</keyword>
<dbReference type="InterPro" id="IPR002172">
    <property type="entry name" value="LDrepeatLR_classA_rpt"/>
</dbReference>
<evidence type="ECO:0000259" key="11">
    <source>
        <dbReference type="PROSITE" id="PS50986"/>
    </source>
</evidence>
<evidence type="ECO:0000256" key="9">
    <source>
        <dbReference type="SAM" id="MobiDB-lite"/>
    </source>
</evidence>
<dbReference type="PANTHER" id="PTHR46876">
    <property type="entry name" value="LOW-DENSITY LIPOPROTEIN RECEPTOR-RELATED PROTEIN 11"/>
    <property type="match status" value="1"/>
</dbReference>
<keyword evidence="12" id="KW-0449">Lipoprotein</keyword>
<feature type="domain" description="MANSC" evidence="11">
    <location>
        <begin position="100"/>
        <end position="177"/>
    </location>
</feature>
<comment type="caution">
    <text evidence="8">Lacks conserved residue(s) required for the propagation of feature annotation.</text>
</comment>
<dbReference type="PROSITE" id="PS50986">
    <property type="entry name" value="MANSC"/>
    <property type="match status" value="1"/>
</dbReference>
<protein>
    <submittedName>
        <fullName evidence="12">Low-density lipoprotein receptor-related protein 11</fullName>
    </submittedName>
</protein>
<dbReference type="EMBL" id="GBXI01009949">
    <property type="protein sequence ID" value="JAD04343.1"/>
    <property type="molecule type" value="Transcribed_RNA"/>
</dbReference>
<evidence type="ECO:0000313" key="12">
    <source>
        <dbReference type="EMBL" id="JAD04343.1"/>
    </source>
</evidence>
<keyword evidence="6 8" id="KW-1015">Disulfide bond</keyword>
<proteinExistence type="predicted"/>
<feature type="disulfide bond" evidence="8">
    <location>
        <begin position="299"/>
        <end position="317"/>
    </location>
</feature>
<keyword evidence="7" id="KW-0325">Glycoprotein</keyword>
<feature type="compositionally biased region" description="Low complexity" evidence="9">
    <location>
        <begin position="371"/>
        <end position="390"/>
    </location>
</feature>
<dbReference type="Gene3D" id="4.10.400.10">
    <property type="entry name" value="Low-density Lipoprotein Receptor"/>
    <property type="match status" value="1"/>
</dbReference>
<keyword evidence="12" id="KW-0675">Receptor</keyword>
<dbReference type="InterPro" id="IPR036055">
    <property type="entry name" value="LDL_receptor-like_sf"/>
</dbReference>
<comment type="subcellular location">
    <subcellularLocation>
        <location evidence="1">Membrane</location>
        <topology evidence="1">Single-pass type I membrane protein</topology>
    </subcellularLocation>
</comment>
<dbReference type="Pfam" id="PF00057">
    <property type="entry name" value="Ldl_recept_a"/>
    <property type="match status" value="1"/>
</dbReference>
<dbReference type="CDD" id="cd00112">
    <property type="entry name" value="LDLa"/>
    <property type="match status" value="1"/>
</dbReference>
<dbReference type="AlphaFoldDB" id="A0A0A1X146"/>
<reference evidence="12" key="1">
    <citation type="submission" date="2014-11" db="EMBL/GenBank/DDBJ databases">
        <authorList>
            <person name="Geib S."/>
        </authorList>
    </citation>
    <scope>NUCLEOTIDE SEQUENCE</scope>
</reference>
<dbReference type="PROSITE" id="PS50068">
    <property type="entry name" value="LDLRA_2"/>
    <property type="match status" value="1"/>
</dbReference>
<evidence type="ECO:0000256" key="1">
    <source>
        <dbReference type="ARBA" id="ARBA00004479"/>
    </source>
</evidence>
<evidence type="ECO:0000256" key="5">
    <source>
        <dbReference type="ARBA" id="ARBA00023136"/>
    </source>
</evidence>
<gene>
    <name evidence="12" type="primary">LRP11</name>
    <name evidence="12" type="ORF">g.28327</name>
</gene>
<dbReference type="PANTHER" id="PTHR46876:SF1">
    <property type="entry name" value="LOW-DENSITY LIPOPROTEIN RECEPTOR-RELATED PROTEIN 11"/>
    <property type="match status" value="1"/>
</dbReference>
<sequence>MFRNCILMGIAFDPQTRLLRQAAEAAIIFLIFTQNVSHISCGSKPISTTANDGYASWAATQTTGVLGTGPLTVKTATVDVDTHRLTKRMDLELCLGKYEIHKNTIIRTGESQTLGGKYLQGLELDTTEECQRLCCETESCDVYVFEDKSDGYCYLFECGPPENFHCKFTRHANYTSAVLTVARNSNVKTTMAPSTTQVVDVNNFSQQEWELTSLKVKAETRDKMASASAAVGQGKESADVSGVYVIGTATATATSSGKTNVLATAGPVPMIGADQIPPISVAFPQNAYPTHCGRFQFPCHSGECIAVYNACDGIPQCEDGSDEGPECSGATSTAKSDADAASGNTLETKAQKIVSVPQYQPPVLQQAAKTQLQPMPQPHQQQQQQPQQLAQQTLPGIVPPLINNREDAGAWETRKAATPHPQVQTINDDFKNRIFSHKGGIQVPTTVVNANNSPNNVQTNTYANTNTNNNPNINLNPAYNAVTLQRNGIYLPQITDLSPGSMYISQQQQQQQIPPQQQYVVPIVGMMPSNMQWQIQQSKQVALTPQAPMALRQQALPLPLQPGPAYNVNLVDQQQQVNPVAAKEATEQSAGYLNSPVEVTLLQQKTEVTGPQQQSVVHVASPNGSPTVLKSAPTEQNSDTRKAAGANAKVKEQNNDYEEEPTHPPKKKQKHMKLANLPQSEKGKGLLDPIESALEEQRQHVPVPSPVHEQYKLIHDNLGFEFRDHDGQSERPGGAMLSLTLGLLVTAALAILIGCRMRTVSRRTRRMGGKTPYSHEADFLVNGMYL</sequence>
<feature type="compositionally biased region" description="Low complexity" evidence="9">
    <location>
        <begin position="328"/>
        <end position="343"/>
    </location>
</feature>
<feature type="region of interest" description="Disordered" evidence="9">
    <location>
        <begin position="366"/>
        <end position="390"/>
    </location>
</feature>
<feature type="compositionally biased region" description="Polar residues" evidence="9">
    <location>
        <begin position="608"/>
        <end position="637"/>
    </location>
</feature>
<dbReference type="InterPro" id="IPR013980">
    <property type="entry name" value="MANSC_dom"/>
</dbReference>
<dbReference type="InterPro" id="IPR011106">
    <property type="entry name" value="MANSC_N"/>
</dbReference>
<dbReference type="PROSITE" id="PS01209">
    <property type="entry name" value="LDLRA_1"/>
    <property type="match status" value="1"/>
</dbReference>
<reference evidence="12" key="2">
    <citation type="journal article" date="2015" name="Gigascience">
        <title>Reconstructing a comprehensive transcriptome assembly of a white-pupal translocated strain of the pest fruit fly Bactrocera cucurbitae.</title>
        <authorList>
            <person name="Sim S.B."/>
            <person name="Calla B."/>
            <person name="Hall B."/>
            <person name="DeRego T."/>
            <person name="Geib S.M."/>
        </authorList>
    </citation>
    <scope>NUCLEOTIDE SEQUENCE</scope>
</reference>
<organism evidence="12">
    <name type="scientific">Zeugodacus cucurbitae</name>
    <name type="common">Melon fruit fly</name>
    <name type="synonym">Bactrocera cucurbitae</name>
    <dbReference type="NCBI Taxonomy" id="28588"/>
    <lineage>
        <taxon>Eukaryota</taxon>
        <taxon>Metazoa</taxon>
        <taxon>Ecdysozoa</taxon>
        <taxon>Arthropoda</taxon>
        <taxon>Hexapoda</taxon>
        <taxon>Insecta</taxon>
        <taxon>Pterygota</taxon>
        <taxon>Neoptera</taxon>
        <taxon>Endopterygota</taxon>
        <taxon>Diptera</taxon>
        <taxon>Brachycera</taxon>
        <taxon>Muscomorpha</taxon>
        <taxon>Tephritoidea</taxon>
        <taxon>Tephritidae</taxon>
        <taxon>Zeugodacus</taxon>
        <taxon>Zeugodacus</taxon>
    </lineage>
</organism>
<feature type="region of interest" description="Disordered" evidence="9">
    <location>
        <begin position="608"/>
        <end position="682"/>
    </location>
</feature>
<evidence type="ECO:0000256" key="7">
    <source>
        <dbReference type="ARBA" id="ARBA00023180"/>
    </source>
</evidence>
<dbReference type="GO" id="GO:0016020">
    <property type="term" value="C:membrane"/>
    <property type="evidence" value="ECO:0007669"/>
    <property type="project" value="UniProtKB-SubCell"/>
</dbReference>
<dbReference type="InterPro" id="IPR023415">
    <property type="entry name" value="LDLR_class-A_CS"/>
</dbReference>
<accession>A0A0A1X146</accession>
<evidence type="ECO:0000256" key="6">
    <source>
        <dbReference type="ARBA" id="ARBA00023157"/>
    </source>
</evidence>
<keyword evidence="3" id="KW-0732">Signal</keyword>
<dbReference type="SMART" id="SM00765">
    <property type="entry name" value="MANEC"/>
    <property type="match status" value="1"/>
</dbReference>
<feature type="disulfide bond" evidence="8">
    <location>
        <begin position="292"/>
        <end position="304"/>
    </location>
</feature>
<feature type="transmembrane region" description="Helical" evidence="10">
    <location>
        <begin position="735"/>
        <end position="757"/>
    </location>
</feature>
<evidence type="ECO:0000256" key="10">
    <source>
        <dbReference type="SAM" id="Phobius"/>
    </source>
</evidence>
<evidence type="ECO:0000256" key="3">
    <source>
        <dbReference type="ARBA" id="ARBA00022729"/>
    </source>
</evidence>
<keyword evidence="5 10" id="KW-0472">Membrane</keyword>
<name>A0A0A1X146_ZEUCU</name>
<dbReference type="Pfam" id="PF07502">
    <property type="entry name" value="MANEC"/>
    <property type="match status" value="1"/>
</dbReference>
<feature type="region of interest" description="Disordered" evidence="9">
    <location>
        <begin position="320"/>
        <end position="343"/>
    </location>
</feature>
<evidence type="ECO:0000256" key="8">
    <source>
        <dbReference type="PROSITE-ProRule" id="PRU00124"/>
    </source>
</evidence>
<dbReference type="SMART" id="SM00192">
    <property type="entry name" value="LDLa"/>
    <property type="match status" value="1"/>
</dbReference>
<keyword evidence="4 10" id="KW-1133">Transmembrane helix</keyword>